<dbReference type="SUPFAM" id="SSF50249">
    <property type="entry name" value="Nucleic acid-binding proteins"/>
    <property type="match status" value="1"/>
</dbReference>
<dbReference type="InterPro" id="IPR012310">
    <property type="entry name" value="DNA_ligase_ATP-dep_cent"/>
</dbReference>
<evidence type="ECO:0000256" key="1">
    <source>
        <dbReference type="ARBA" id="ARBA00034003"/>
    </source>
</evidence>
<evidence type="ECO:0000256" key="2">
    <source>
        <dbReference type="ARBA" id="ARBA00049981"/>
    </source>
</evidence>
<comment type="caution">
    <text evidence="5">The sequence shown here is derived from an EMBL/GenBank/DDBJ whole genome shotgun (WGS) entry which is preliminary data.</text>
</comment>
<evidence type="ECO:0000256" key="3">
    <source>
        <dbReference type="ARBA" id="ARBA00049990"/>
    </source>
</evidence>
<dbReference type="RefSeq" id="WP_162879169.1">
    <property type="nucleotide sequence ID" value="NZ_BMLG01000003.1"/>
</dbReference>
<dbReference type="InterPro" id="IPR012340">
    <property type="entry name" value="NA-bd_OB-fold"/>
</dbReference>
<comment type="similarity">
    <text evidence="2">In the C-terminal section; belongs to the ATP-dependent DNA ligase family.</text>
</comment>
<dbReference type="SUPFAM" id="SSF56091">
    <property type="entry name" value="DNA ligase/mRNA capping enzyme, catalytic domain"/>
    <property type="match status" value="1"/>
</dbReference>
<proteinExistence type="inferred from homology"/>
<feature type="domain" description="ATP-dependent DNA ligase family profile" evidence="4">
    <location>
        <begin position="116"/>
        <end position="228"/>
    </location>
</feature>
<dbReference type="NCBIfam" id="TIGR02776">
    <property type="entry name" value="NHEJ_ligase_prk"/>
    <property type="match status" value="1"/>
</dbReference>
<dbReference type="Pfam" id="PF01068">
    <property type="entry name" value="DNA_ligase_A_M"/>
    <property type="match status" value="1"/>
</dbReference>
<dbReference type="PANTHER" id="PTHR42705:SF2">
    <property type="entry name" value="BIFUNCTIONAL NON-HOMOLOGOUS END JOINING PROTEIN LIGD"/>
    <property type="match status" value="1"/>
</dbReference>
<dbReference type="GO" id="GO:0006310">
    <property type="term" value="P:DNA recombination"/>
    <property type="evidence" value="ECO:0007669"/>
    <property type="project" value="InterPro"/>
</dbReference>
<keyword evidence="6" id="KW-1185">Reference proteome</keyword>
<reference evidence="5" key="1">
    <citation type="journal article" date="2014" name="Int. J. Syst. Evol. Microbiol.">
        <title>Complete genome sequence of Corynebacterium casei LMG S-19264T (=DSM 44701T), isolated from a smear-ripened cheese.</title>
        <authorList>
            <consortium name="US DOE Joint Genome Institute (JGI-PGF)"/>
            <person name="Walter F."/>
            <person name="Albersmeier A."/>
            <person name="Kalinowski J."/>
            <person name="Ruckert C."/>
        </authorList>
    </citation>
    <scope>NUCLEOTIDE SEQUENCE</scope>
    <source>
        <strain evidence="5">CGMCC 1.6333</strain>
    </source>
</reference>
<comment type="catalytic activity">
    <reaction evidence="1">
        <text>ATP + (deoxyribonucleotide)n-3'-hydroxyl + 5'-phospho-(deoxyribonucleotide)m = (deoxyribonucleotide)n+m + AMP + diphosphate.</text>
        <dbReference type="EC" id="6.5.1.1"/>
    </reaction>
</comment>
<protein>
    <submittedName>
        <fullName evidence="5">Bifunctional non-homologous end joining protein LigD</fullName>
    </submittedName>
</protein>
<dbReference type="Gene3D" id="3.30.470.30">
    <property type="entry name" value="DNA ligase/mRNA capping enzyme"/>
    <property type="match status" value="1"/>
</dbReference>
<dbReference type="NCBIfam" id="TIGR02778">
    <property type="entry name" value="ligD_pol"/>
    <property type="match status" value="1"/>
</dbReference>
<dbReference type="EMBL" id="BMLG01000003">
    <property type="protein sequence ID" value="GGM26425.1"/>
    <property type="molecule type" value="Genomic_DNA"/>
</dbReference>
<evidence type="ECO:0000313" key="6">
    <source>
        <dbReference type="Proteomes" id="UP000618460"/>
    </source>
</evidence>
<dbReference type="InterPro" id="IPR014145">
    <property type="entry name" value="LigD_pol_dom"/>
</dbReference>
<evidence type="ECO:0000313" key="5">
    <source>
        <dbReference type="EMBL" id="GGM26425.1"/>
    </source>
</evidence>
<dbReference type="AlphaFoldDB" id="A0A917WSV7"/>
<dbReference type="PROSITE" id="PS00697">
    <property type="entry name" value="DNA_LIGASE_A1"/>
    <property type="match status" value="1"/>
</dbReference>
<dbReference type="Pfam" id="PF21686">
    <property type="entry name" value="LigD_Prim-Pol"/>
    <property type="match status" value="1"/>
</dbReference>
<dbReference type="Gene3D" id="3.90.920.10">
    <property type="entry name" value="DNA primase, PRIM domain"/>
    <property type="match status" value="1"/>
</dbReference>
<gene>
    <name evidence="5" type="primary">ligd</name>
    <name evidence="5" type="ORF">GCM10011351_10160</name>
</gene>
<dbReference type="Gene3D" id="2.40.50.140">
    <property type="entry name" value="Nucleic acid-binding proteins"/>
    <property type="match status" value="1"/>
</dbReference>
<dbReference type="PROSITE" id="PS50160">
    <property type="entry name" value="DNA_LIGASE_A3"/>
    <property type="match status" value="1"/>
</dbReference>
<reference evidence="5" key="2">
    <citation type="submission" date="2020-09" db="EMBL/GenBank/DDBJ databases">
        <authorList>
            <person name="Sun Q."/>
            <person name="Zhou Y."/>
        </authorList>
    </citation>
    <scope>NUCLEOTIDE SEQUENCE</scope>
    <source>
        <strain evidence="5">CGMCC 1.6333</strain>
    </source>
</reference>
<name>A0A917WSV7_9BACI</name>
<dbReference type="Proteomes" id="UP000618460">
    <property type="component" value="Unassembled WGS sequence"/>
</dbReference>
<dbReference type="PANTHER" id="PTHR42705">
    <property type="entry name" value="BIFUNCTIONAL NON-HOMOLOGOUS END JOINING PROTEIN LIGD"/>
    <property type="match status" value="1"/>
</dbReference>
<dbReference type="InterPro" id="IPR052171">
    <property type="entry name" value="NHEJ_LigD"/>
</dbReference>
<sequence length="588" mass="68411">MWKPMLATLTESAPNQKNWMYEVKYDGFRCGLEWKQNDIKIWSRNGNDLTASFPEIVKWCQVHQERIVEQLPLFIDGEIVVLRTAFQSIFSLVQQRGRLKSKDKINRISQLRPASIICFDLVNVRGESLVEKTFQYRRNKLENLFQVLQNEAFNRYEQRLHLIDSFKTIKEVQNVVTLHQSEGIIAKQKNANYSIGKRSDKWLKIKNYRVIQGLIAGWNTNNDYFDIVSRNNDQLVPLGKVKNGFQDQEKETLQTFIQENGKKVNGFSWSVSPSVAIDINCLDAENEEIREAFFHQFRFDLDPEECMIEQVRLGLAQLPEEIEISKPKKSLFPEVSKQDYVLYLRQVAPLLIPKLKNKRLTMIRYPDGIEKHSFYQKHLPDYAPKFIQTVEGVDGNADILCNDLRSLLWFGNHGSLEFHIPFHSINSTYPDEIVFDLDPPTLEEFHLAVKAAHLIKEMVEHQGFIPFVKTSGKTGLQIHIPLEQESMTFDRTREFMEAVAKILVEKYPDSFTIERLKKNRGKRLYIDYVQHAPGKTIVAAYSPRATKEATVATPLYWDEVNEQLDPKAFTIKTIPTRLIEKGCPLYYL</sequence>
<organism evidence="5 6">
    <name type="scientific">Paraliobacillus quinghaiensis</name>
    <dbReference type="NCBI Taxonomy" id="470815"/>
    <lineage>
        <taxon>Bacteria</taxon>
        <taxon>Bacillati</taxon>
        <taxon>Bacillota</taxon>
        <taxon>Bacilli</taxon>
        <taxon>Bacillales</taxon>
        <taxon>Bacillaceae</taxon>
        <taxon>Paraliobacillus</taxon>
    </lineage>
</organism>
<comment type="similarity">
    <text evidence="3">In the N-terminal section; belongs to the LigD polymerase family.</text>
</comment>
<dbReference type="InterPro" id="IPR016059">
    <property type="entry name" value="DNA_ligase_ATP-dep_CS"/>
</dbReference>
<dbReference type="GO" id="GO:0006281">
    <property type="term" value="P:DNA repair"/>
    <property type="evidence" value="ECO:0007669"/>
    <property type="project" value="InterPro"/>
</dbReference>
<accession>A0A917WSV7</accession>
<dbReference type="InterPro" id="IPR014143">
    <property type="entry name" value="NHEJ_ligase_prk"/>
</dbReference>
<evidence type="ECO:0000259" key="4">
    <source>
        <dbReference type="PROSITE" id="PS50160"/>
    </source>
</evidence>
<dbReference type="GO" id="GO:0005524">
    <property type="term" value="F:ATP binding"/>
    <property type="evidence" value="ECO:0007669"/>
    <property type="project" value="InterPro"/>
</dbReference>
<dbReference type="GO" id="GO:0003910">
    <property type="term" value="F:DNA ligase (ATP) activity"/>
    <property type="evidence" value="ECO:0007669"/>
    <property type="project" value="UniProtKB-EC"/>
</dbReference>